<keyword evidence="1" id="KW-0812">Transmembrane</keyword>
<evidence type="ECO:0000313" key="2">
    <source>
        <dbReference type="EMBL" id="MBB5843467.1"/>
    </source>
</evidence>
<evidence type="ECO:0000313" key="3">
    <source>
        <dbReference type="Proteomes" id="UP000536685"/>
    </source>
</evidence>
<name>A0A841AJT0_9MICO</name>
<dbReference type="EMBL" id="JACHMJ010000001">
    <property type="protein sequence ID" value="MBB5843467.1"/>
    <property type="molecule type" value="Genomic_DNA"/>
</dbReference>
<dbReference type="InterPro" id="IPR021315">
    <property type="entry name" value="Gap/Sap"/>
</dbReference>
<organism evidence="2 3">
    <name type="scientific">Conyzicola lurida</name>
    <dbReference type="NCBI Taxonomy" id="1172621"/>
    <lineage>
        <taxon>Bacteria</taxon>
        <taxon>Bacillati</taxon>
        <taxon>Actinomycetota</taxon>
        <taxon>Actinomycetes</taxon>
        <taxon>Micrococcales</taxon>
        <taxon>Microbacteriaceae</taxon>
        <taxon>Conyzicola</taxon>
    </lineage>
</organism>
<feature type="transmembrane region" description="Helical" evidence="1">
    <location>
        <begin position="6"/>
        <end position="30"/>
    </location>
</feature>
<dbReference type="Pfam" id="PF11139">
    <property type="entry name" value="SfLAP"/>
    <property type="match status" value="1"/>
</dbReference>
<proteinExistence type="predicted"/>
<gene>
    <name evidence="2" type="ORF">HD599_001790</name>
</gene>
<feature type="transmembrane region" description="Helical" evidence="1">
    <location>
        <begin position="169"/>
        <end position="194"/>
    </location>
</feature>
<feature type="transmembrane region" description="Helical" evidence="1">
    <location>
        <begin position="72"/>
        <end position="94"/>
    </location>
</feature>
<reference evidence="2 3" key="1">
    <citation type="submission" date="2020-08" db="EMBL/GenBank/DDBJ databases">
        <title>Sequencing the genomes of 1000 actinobacteria strains.</title>
        <authorList>
            <person name="Klenk H.-P."/>
        </authorList>
    </citation>
    <scope>NUCLEOTIDE SEQUENCE [LARGE SCALE GENOMIC DNA]</scope>
    <source>
        <strain evidence="2 3">DSM 105784</strain>
    </source>
</reference>
<evidence type="ECO:0000256" key="1">
    <source>
        <dbReference type="SAM" id="Phobius"/>
    </source>
</evidence>
<feature type="transmembrane region" description="Helical" evidence="1">
    <location>
        <begin position="135"/>
        <end position="157"/>
    </location>
</feature>
<feature type="transmembrane region" description="Helical" evidence="1">
    <location>
        <begin position="39"/>
        <end position="60"/>
    </location>
</feature>
<protein>
    <submittedName>
        <fullName evidence="2">MFS family permease</fullName>
    </submittedName>
</protein>
<feature type="transmembrane region" description="Helical" evidence="1">
    <location>
        <begin position="206"/>
        <end position="227"/>
    </location>
</feature>
<dbReference type="Proteomes" id="UP000536685">
    <property type="component" value="Unassembled WGS sequence"/>
</dbReference>
<accession>A0A841AJT0</accession>
<sequence length="236" mass="24734">MGELIVSLVPLALGIVMSPLAIMALVAVLVSRRARANGVAFLIGWIVAISAALAVSYLVFGSLELHERATPPLWVALVRLLLALVLLVSAVFVYRRGRDRVRKMAAAASVSDVVAAAPQLPGWLRAVDEFTPVRCGLLGLGIFILNPVDLSCAVLAALDVRIADVGGGWLLVVFAVVGVAPIAIPVVYTLVAGAKADPFLERIRTWIAGHTNVLNAALLVLIGAMQLQKALSALVG</sequence>
<comment type="caution">
    <text evidence="2">The sequence shown here is derived from an EMBL/GenBank/DDBJ whole genome shotgun (WGS) entry which is preliminary data.</text>
</comment>
<keyword evidence="1" id="KW-1133">Transmembrane helix</keyword>
<keyword evidence="1" id="KW-0472">Membrane</keyword>
<dbReference type="RefSeq" id="WP_184236244.1">
    <property type="nucleotide sequence ID" value="NZ_JACHMJ010000001.1"/>
</dbReference>
<dbReference type="AlphaFoldDB" id="A0A841AJT0"/>
<keyword evidence="3" id="KW-1185">Reference proteome</keyword>